<dbReference type="PANTHER" id="PTHR46375:SF3">
    <property type="entry name" value="KELCH REPEAT AND BTB DOMAIN-CONTAINING PROTEIN 13"/>
    <property type="match status" value="1"/>
</dbReference>
<reference evidence="1 2" key="1">
    <citation type="submission" date="2016-11" db="EMBL/GenBank/DDBJ databases">
        <title>The macronuclear genome of Stentor coeruleus: a giant cell with tiny introns.</title>
        <authorList>
            <person name="Slabodnick M."/>
            <person name="Ruby J.G."/>
            <person name="Reiff S.B."/>
            <person name="Swart E.C."/>
            <person name="Gosai S."/>
            <person name="Prabakaran S."/>
            <person name="Witkowska E."/>
            <person name="Larue G.E."/>
            <person name="Fisher S."/>
            <person name="Freeman R.M."/>
            <person name="Gunawardena J."/>
            <person name="Chu W."/>
            <person name="Stover N.A."/>
            <person name="Gregory B.D."/>
            <person name="Nowacki M."/>
            <person name="Derisi J."/>
            <person name="Roy S.W."/>
            <person name="Marshall W.F."/>
            <person name="Sood P."/>
        </authorList>
    </citation>
    <scope>NUCLEOTIDE SEQUENCE [LARGE SCALE GENOMIC DNA]</scope>
    <source>
        <strain evidence="1">WM001</strain>
    </source>
</reference>
<dbReference type="Proteomes" id="UP000187209">
    <property type="component" value="Unassembled WGS sequence"/>
</dbReference>
<dbReference type="AlphaFoldDB" id="A0A1R2CSE3"/>
<dbReference type="OrthoDB" id="6350321at2759"/>
<accession>A0A1R2CSE3</accession>
<sequence length="256" mass="29743">MYNSKPLRVEKIYPGCNFCWIDDEKIVFGGGVYQPSNEILDMYIVSVLTMQVRRLPDLLSSHADYCLVYTNSSLYAISGYNYKSMMTSAVEKCSLFSPWEYCKSIQVPRSFACAIGYLKVIYVFGGNTGYRSEAITNLIEAYDIENNSWSFLNLVLPLPLNKLGFTWISESTVLFFGGEHKTGFNFYTFELDMSLMKYTEKDNLPIRKEGWLFVFEGKCYQNNVYAIESDFEQVVVRENNIWRVQKLKPDFIMNRK</sequence>
<dbReference type="InterPro" id="IPR015915">
    <property type="entry name" value="Kelch-typ_b-propeller"/>
</dbReference>
<gene>
    <name evidence="1" type="ORF">SteCoe_5364</name>
</gene>
<dbReference type="Pfam" id="PF01344">
    <property type="entry name" value="Kelch_1"/>
    <property type="match status" value="1"/>
</dbReference>
<dbReference type="EMBL" id="MPUH01000071">
    <property type="protein sequence ID" value="OMJ91939.1"/>
    <property type="molecule type" value="Genomic_DNA"/>
</dbReference>
<evidence type="ECO:0000313" key="1">
    <source>
        <dbReference type="EMBL" id="OMJ91939.1"/>
    </source>
</evidence>
<dbReference type="InterPro" id="IPR006652">
    <property type="entry name" value="Kelch_1"/>
</dbReference>
<keyword evidence="2" id="KW-1185">Reference proteome</keyword>
<protein>
    <submittedName>
        <fullName evidence="1">Uncharacterized protein</fullName>
    </submittedName>
</protein>
<dbReference type="PANTHER" id="PTHR46375">
    <property type="entry name" value="KELCH REPEAT AND BTB DOMAIN-CONTAINING PROTEIN 13-RELATED"/>
    <property type="match status" value="1"/>
</dbReference>
<comment type="caution">
    <text evidence="1">The sequence shown here is derived from an EMBL/GenBank/DDBJ whole genome shotgun (WGS) entry which is preliminary data.</text>
</comment>
<organism evidence="1 2">
    <name type="scientific">Stentor coeruleus</name>
    <dbReference type="NCBI Taxonomy" id="5963"/>
    <lineage>
        <taxon>Eukaryota</taxon>
        <taxon>Sar</taxon>
        <taxon>Alveolata</taxon>
        <taxon>Ciliophora</taxon>
        <taxon>Postciliodesmatophora</taxon>
        <taxon>Heterotrichea</taxon>
        <taxon>Heterotrichida</taxon>
        <taxon>Stentoridae</taxon>
        <taxon>Stentor</taxon>
    </lineage>
</organism>
<evidence type="ECO:0000313" key="2">
    <source>
        <dbReference type="Proteomes" id="UP000187209"/>
    </source>
</evidence>
<dbReference type="SUPFAM" id="SSF117281">
    <property type="entry name" value="Kelch motif"/>
    <property type="match status" value="1"/>
</dbReference>
<name>A0A1R2CSE3_9CILI</name>
<proteinExistence type="predicted"/>
<dbReference type="InterPro" id="IPR052392">
    <property type="entry name" value="Kelch-BTB_domain-containing"/>
</dbReference>
<dbReference type="Gene3D" id="2.120.10.80">
    <property type="entry name" value="Kelch-type beta propeller"/>
    <property type="match status" value="1"/>
</dbReference>